<keyword evidence="2" id="KW-0812">Transmembrane</keyword>
<keyword evidence="2" id="KW-0472">Membrane</keyword>
<evidence type="ECO:0000256" key="2">
    <source>
        <dbReference type="SAM" id="Phobius"/>
    </source>
</evidence>
<feature type="region of interest" description="Disordered" evidence="1">
    <location>
        <begin position="1"/>
        <end position="80"/>
    </location>
</feature>
<protein>
    <recommendedName>
        <fullName evidence="5">Abc transporter protein</fullName>
    </recommendedName>
</protein>
<reference evidence="3" key="1">
    <citation type="journal article" date="2020" name="Phytopathology">
        <title>Genome sequence of the chestnut blight fungus Cryphonectria parasitica EP155: A fundamental resource for an archetypical invasive plant pathogen.</title>
        <authorList>
            <person name="Crouch J.A."/>
            <person name="Dawe A."/>
            <person name="Aerts A."/>
            <person name="Barry K."/>
            <person name="Churchill A.C.L."/>
            <person name="Grimwood J."/>
            <person name="Hillman B."/>
            <person name="Milgroom M.G."/>
            <person name="Pangilinan J."/>
            <person name="Smith M."/>
            <person name="Salamov A."/>
            <person name="Schmutz J."/>
            <person name="Yadav J."/>
            <person name="Grigoriev I.V."/>
            <person name="Nuss D."/>
        </authorList>
    </citation>
    <scope>NUCLEOTIDE SEQUENCE</scope>
    <source>
        <strain evidence="3">EP155</strain>
    </source>
</reference>
<dbReference type="PANTHER" id="PTHR37848:SF1">
    <property type="entry name" value="SUN DOMAIN-CONTAINING PROTEIN"/>
    <property type="match status" value="1"/>
</dbReference>
<dbReference type="AlphaFoldDB" id="A0A9P4Y177"/>
<keyword evidence="2" id="KW-1133">Transmembrane helix</keyword>
<feature type="compositionally biased region" description="Basic and acidic residues" evidence="1">
    <location>
        <begin position="24"/>
        <end position="38"/>
    </location>
</feature>
<keyword evidence="4" id="KW-1185">Reference proteome</keyword>
<evidence type="ECO:0000313" key="3">
    <source>
        <dbReference type="EMBL" id="KAF3764639.1"/>
    </source>
</evidence>
<evidence type="ECO:0008006" key="5">
    <source>
        <dbReference type="Google" id="ProtNLM"/>
    </source>
</evidence>
<dbReference type="OrthoDB" id="203796at2759"/>
<name>A0A9P4Y177_CRYP1</name>
<proteinExistence type="predicted"/>
<sequence>MGKPTPPPTASGDAVSLHTQPGDRYYDNDAPELPHLDQADDLPPLYDEAAEASNSASAPLLPTEGRARHSLPNLAPGPVSIPAFRTDETIAYYLSSRLDTDADYLEENVRRWAAIPPRPHVRIRGTHREKRRGHNGKDENKDITDFDVSVELTPYLLPNGRVERGIRTLMTAEDSEKVRRGGVCRRRASRRPEGGSVELGLRGKPTLTEWCHMYCANHSGLKTFQLKRRFAGFDQDRVKQHLENMVRRTNYKGNIYITFPLRDEKVEVWSQCRTNRWRLTHSVYVVFCLSFLWILTWPYLFLRTKKFETVSSVWWYSRSDEEGRKRYATLSEDQWYNLWGRAIAKAVLAKRQGTLDQQDLLAADGAPPAFNMDNPAAESAFDLVSAGVNAMNEVNRQLGWGGHEC</sequence>
<gene>
    <name evidence="3" type="ORF">M406DRAFT_258420</name>
</gene>
<dbReference type="EMBL" id="MU032348">
    <property type="protein sequence ID" value="KAF3764639.1"/>
    <property type="molecule type" value="Genomic_DNA"/>
</dbReference>
<dbReference type="PANTHER" id="PTHR37848">
    <property type="entry name" value="EXPRESSED PROTEIN"/>
    <property type="match status" value="1"/>
</dbReference>
<dbReference type="Proteomes" id="UP000803844">
    <property type="component" value="Unassembled WGS sequence"/>
</dbReference>
<evidence type="ECO:0000256" key="1">
    <source>
        <dbReference type="SAM" id="MobiDB-lite"/>
    </source>
</evidence>
<dbReference type="GeneID" id="63834361"/>
<dbReference type="RefSeq" id="XP_040775600.1">
    <property type="nucleotide sequence ID" value="XM_040917232.1"/>
</dbReference>
<organism evidence="3 4">
    <name type="scientific">Cryphonectria parasitica (strain ATCC 38755 / EP155)</name>
    <dbReference type="NCBI Taxonomy" id="660469"/>
    <lineage>
        <taxon>Eukaryota</taxon>
        <taxon>Fungi</taxon>
        <taxon>Dikarya</taxon>
        <taxon>Ascomycota</taxon>
        <taxon>Pezizomycotina</taxon>
        <taxon>Sordariomycetes</taxon>
        <taxon>Sordariomycetidae</taxon>
        <taxon>Diaporthales</taxon>
        <taxon>Cryphonectriaceae</taxon>
        <taxon>Cryphonectria-Endothia species complex</taxon>
        <taxon>Cryphonectria</taxon>
    </lineage>
</organism>
<feature type="transmembrane region" description="Helical" evidence="2">
    <location>
        <begin position="282"/>
        <end position="302"/>
    </location>
</feature>
<evidence type="ECO:0000313" key="4">
    <source>
        <dbReference type="Proteomes" id="UP000803844"/>
    </source>
</evidence>
<comment type="caution">
    <text evidence="3">The sequence shown here is derived from an EMBL/GenBank/DDBJ whole genome shotgun (WGS) entry which is preliminary data.</text>
</comment>
<accession>A0A9P4Y177</accession>